<feature type="transmembrane region" description="Helical" evidence="6">
    <location>
        <begin position="299"/>
        <end position="327"/>
    </location>
</feature>
<keyword evidence="9" id="KW-1185">Reference proteome</keyword>
<sequence>MSISDETKFPGKEAYGDVFDQREPIQEQDVFSDEDSHDIQYKTLSWQFTALLMISEIVSNGMLSLPNAMAAVGIVPALILTIFLGIFGLFTAKLLVDFKLNHPGVHNMGDAGYVLFGPIGREILSAGTIVFAIFAAGAELLSGQQALSTLSDNGLCAVWLVIIFAGATFLLTLPRTLGQLSWLGFGSVALIFFCGLLAMVGAGLNPVPGRVVQATVPTTFYEAFLAITGPVFAYAGHFMFFILISEMRKPQDAMKAAWCLQGFATVFYSVFSVVVYVYLGSTVASPALFSLPPIWAKATFGIGLGNFLMTGALCVHTAAKLVFIRFFRHTRHVYSHTALGWLVWVALCLGGTAAACILAIAVPIFSDLIGIAAALFAAWYTYGLAGFFWLHDVYHLQGGARALRRRWLGTVLAVLTILAGAFICVAGTWVSIKVGFLSCAPLGVRLLGGGVQLIVDAYKAGVVGKPFTC</sequence>
<comment type="similarity">
    <text evidence="2">Belongs to the amino acid/polyamine transporter 2 family.</text>
</comment>
<comment type="caution">
    <text evidence="8">The sequence shown here is derived from an EMBL/GenBank/DDBJ whole genome shotgun (WGS) entry which is preliminary data.</text>
</comment>
<dbReference type="Proteomes" id="UP000703269">
    <property type="component" value="Unassembled WGS sequence"/>
</dbReference>
<evidence type="ECO:0000313" key="9">
    <source>
        <dbReference type="Proteomes" id="UP000703269"/>
    </source>
</evidence>
<keyword evidence="3 6" id="KW-0812">Transmembrane</keyword>
<evidence type="ECO:0000256" key="6">
    <source>
        <dbReference type="SAM" id="Phobius"/>
    </source>
</evidence>
<gene>
    <name evidence="8" type="ORF">PsYK624_020590</name>
</gene>
<feature type="transmembrane region" description="Helical" evidence="6">
    <location>
        <begin position="68"/>
        <end position="92"/>
    </location>
</feature>
<dbReference type="GO" id="GO:0015179">
    <property type="term" value="F:L-amino acid transmembrane transporter activity"/>
    <property type="evidence" value="ECO:0007669"/>
    <property type="project" value="TreeGrafter"/>
</dbReference>
<feature type="transmembrane region" description="Helical" evidence="6">
    <location>
        <begin position="256"/>
        <end position="279"/>
    </location>
</feature>
<keyword evidence="5 6" id="KW-0472">Membrane</keyword>
<dbReference type="AlphaFoldDB" id="A0A9P3G142"/>
<feature type="transmembrane region" description="Helical" evidence="6">
    <location>
        <begin position="157"/>
        <end position="173"/>
    </location>
</feature>
<feature type="transmembrane region" description="Helical" evidence="6">
    <location>
        <begin position="113"/>
        <end position="137"/>
    </location>
</feature>
<feature type="transmembrane region" description="Helical" evidence="6">
    <location>
        <begin position="368"/>
        <end position="390"/>
    </location>
</feature>
<dbReference type="EMBL" id="BPQB01000003">
    <property type="protein sequence ID" value="GJE85979.1"/>
    <property type="molecule type" value="Genomic_DNA"/>
</dbReference>
<proteinExistence type="inferred from homology"/>
<dbReference type="PANTHER" id="PTHR22950:SF479">
    <property type="entry name" value="AMINO ACID TRANSPORTER (EUROFUNG)-RELATED"/>
    <property type="match status" value="1"/>
</dbReference>
<reference evidence="8 9" key="1">
    <citation type="submission" date="2021-08" db="EMBL/GenBank/DDBJ databases">
        <title>Draft Genome Sequence of Phanerochaete sordida strain YK-624.</title>
        <authorList>
            <person name="Mori T."/>
            <person name="Dohra H."/>
            <person name="Suzuki T."/>
            <person name="Kawagishi H."/>
            <person name="Hirai H."/>
        </authorList>
    </citation>
    <scope>NUCLEOTIDE SEQUENCE [LARGE SCALE GENOMIC DNA]</scope>
    <source>
        <strain evidence="8 9">YK-624</strain>
    </source>
</reference>
<dbReference type="InterPro" id="IPR013057">
    <property type="entry name" value="AA_transpt_TM"/>
</dbReference>
<dbReference type="GO" id="GO:0016020">
    <property type="term" value="C:membrane"/>
    <property type="evidence" value="ECO:0007669"/>
    <property type="project" value="UniProtKB-SubCell"/>
</dbReference>
<protein>
    <submittedName>
        <fullName evidence="8">Amino acid transporter</fullName>
    </submittedName>
</protein>
<accession>A0A9P3G142</accession>
<organism evidence="8 9">
    <name type="scientific">Phanerochaete sordida</name>
    <dbReference type="NCBI Taxonomy" id="48140"/>
    <lineage>
        <taxon>Eukaryota</taxon>
        <taxon>Fungi</taxon>
        <taxon>Dikarya</taxon>
        <taxon>Basidiomycota</taxon>
        <taxon>Agaricomycotina</taxon>
        <taxon>Agaricomycetes</taxon>
        <taxon>Polyporales</taxon>
        <taxon>Phanerochaetaceae</taxon>
        <taxon>Phanerochaete</taxon>
    </lineage>
</organism>
<evidence type="ECO:0000313" key="8">
    <source>
        <dbReference type="EMBL" id="GJE85979.1"/>
    </source>
</evidence>
<dbReference type="PANTHER" id="PTHR22950">
    <property type="entry name" value="AMINO ACID TRANSPORTER"/>
    <property type="match status" value="1"/>
</dbReference>
<feature type="domain" description="Amino acid transporter transmembrane" evidence="7">
    <location>
        <begin position="43"/>
        <end position="432"/>
    </location>
</feature>
<feature type="transmembrane region" description="Helical" evidence="6">
    <location>
        <begin position="411"/>
        <end position="432"/>
    </location>
</feature>
<evidence type="ECO:0000256" key="2">
    <source>
        <dbReference type="ARBA" id="ARBA00008066"/>
    </source>
</evidence>
<feature type="transmembrane region" description="Helical" evidence="6">
    <location>
        <begin position="339"/>
        <end position="362"/>
    </location>
</feature>
<evidence type="ECO:0000259" key="7">
    <source>
        <dbReference type="Pfam" id="PF01490"/>
    </source>
</evidence>
<keyword evidence="4 6" id="KW-1133">Transmembrane helix</keyword>
<feature type="transmembrane region" description="Helical" evidence="6">
    <location>
        <begin position="180"/>
        <end position="204"/>
    </location>
</feature>
<evidence type="ECO:0000256" key="5">
    <source>
        <dbReference type="ARBA" id="ARBA00023136"/>
    </source>
</evidence>
<evidence type="ECO:0000256" key="4">
    <source>
        <dbReference type="ARBA" id="ARBA00022989"/>
    </source>
</evidence>
<comment type="subcellular location">
    <subcellularLocation>
        <location evidence="1">Membrane</location>
        <topology evidence="1">Multi-pass membrane protein</topology>
    </subcellularLocation>
</comment>
<name>A0A9P3G142_9APHY</name>
<feature type="transmembrane region" description="Helical" evidence="6">
    <location>
        <begin position="224"/>
        <end position="244"/>
    </location>
</feature>
<dbReference type="Pfam" id="PF01490">
    <property type="entry name" value="Aa_trans"/>
    <property type="match status" value="1"/>
</dbReference>
<dbReference type="OrthoDB" id="40134at2759"/>
<evidence type="ECO:0000256" key="1">
    <source>
        <dbReference type="ARBA" id="ARBA00004141"/>
    </source>
</evidence>
<evidence type="ECO:0000256" key="3">
    <source>
        <dbReference type="ARBA" id="ARBA00022692"/>
    </source>
</evidence>